<proteinExistence type="predicted"/>
<protein>
    <submittedName>
        <fullName evidence="1">11827_t:CDS:1</fullName>
    </submittedName>
</protein>
<keyword evidence="2" id="KW-1185">Reference proteome</keyword>
<dbReference type="AlphaFoldDB" id="A0A9N8Z883"/>
<reference evidence="1" key="1">
    <citation type="submission" date="2021-06" db="EMBL/GenBank/DDBJ databases">
        <authorList>
            <person name="Kallberg Y."/>
            <person name="Tangrot J."/>
            <person name="Rosling A."/>
        </authorList>
    </citation>
    <scope>NUCLEOTIDE SEQUENCE</scope>
    <source>
        <strain evidence="1">AZ414A</strain>
    </source>
</reference>
<sequence length="64" mass="6947">MSRPQTSVLLLWNNSFEVIFFPSILRISNIPRDGPLTTALGDSSLSSPPGTALFSVAVWVETLV</sequence>
<name>A0A9N8Z883_9GLOM</name>
<comment type="caution">
    <text evidence="1">The sequence shown here is derived from an EMBL/GenBank/DDBJ whole genome shotgun (WGS) entry which is preliminary data.</text>
</comment>
<dbReference type="Proteomes" id="UP000789706">
    <property type="component" value="Unassembled WGS sequence"/>
</dbReference>
<dbReference type="EMBL" id="CAJVPK010000199">
    <property type="protein sequence ID" value="CAG8472386.1"/>
    <property type="molecule type" value="Genomic_DNA"/>
</dbReference>
<accession>A0A9N8Z883</accession>
<evidence type="ECO:0000313" key="1">
    <source>
        <dbReference type="EMBL" id="CAG8472386.1"/>
    </source>
</evidence>
<evidence type="ECO:0000313" key="2">
    <source>
        <dbReference type="Proteomes" id="UP000789706"/>
    </source>
</evidence>
<organism evidence="1 2">
    <name type="scientific">Diversispora eburnea</name>
    <dbReference type="NCBI Taxonomy" id="1213867"/>
    <lineage>
        <taxon>Eukaryota</taxon>
        <taxon>Fungi</taxon>
        <taxon>Fungi incertae sedis</taxon>
        <taxon>Mucoromycota</taxon>
        <taxon>Glomeromycotina</taxon>
        <taxon>Glomeromycetes</taxon>
        <taxon>Diversisporales</taxon>
        <taxon>Diversisporaceae</taxon>
        <taxon>Diversispora</taxon>
    </lineage>
</organism>
<gene>
    <name evidence="1" type="ORF">DEBURN_LOCUS3224</name>
</gene>